<evidence type="ECO:0000259" key="2">
    <source>
        <dbReference type="Pfam" id="PF10208"/>
    </source>
</evidence>
<evidence type="ECO:0000313" key="3">
    <source>
        <dbReference type="EMBL" id="GCB83052.1"/>
    </source>
</evidence>
<comment type="caution">
    <text evidence="3">The sequence shown here is derived from an EMBL/GenBank/DDBJ whole genome shotgun (WGS) entry which is preliminary data.</text>
</comment>
<accession>A0A401QCI4</accession>
<dbReference type="Pfam" id="PF10208">
    <property type="entry name" value="ARMET_C"/>
    <property type="match status" value="1"/>
</dbReference>
<dbReference type="PANTHER" id="PTHR12990:SF10">
    <property type="entry name" value="MESENCEPHALIC ASTROCYTE-DERIVED NEUROTROPHIC FACTOR"/>
    <property type="match status" value="1"/>
</dbReference>
<dbReference type="OrthoDB" id="5597848at2759"/>
<dbReference type="InterPro" id="IPR045333">
    <property type="entry name" value="ARMET-like"/>
</dbReference>
<evidence type="ECO:0000256" key="1">
    <source>
        <dbReference type="SAM" id="SignalP"/>
    </source>
</evidence>
<dbReference type="GO" id="GO:0071542">
    <property type="term" value="P:dopaminergic neuron differentiation"/>
    <property type="evidence" value="ECO:0007669"/>
    <property type="project" value="TreeGrafter"/>
</dbReference>
<dbReference type="SUPFAM" id="SSF68906">
    <property type="entry name" value="SAP domain"/>
    <property type="match status" value="1"/>
</dbReference>
<dbReference type="STRING" id="75743.A0A401QCI4"/>
<dbReference type="FunFam" id="1.10.720.30:FF:000003">
    <property type="entry name" value="Mesencephalic astrocyte-derived neurotrophic factor"/>
    <property type="match status" value="1"/>
</dbReference>
<dbReference type="Proteomes" id="UP000288216">
    <property type="component" value="Unassembled WGS sequence"/>
</dbReference>
<dbReference type="GO" id="GO:0005783">
    <property type="term" value="C:endoplasmic reticulum"/>
    <property type="evidence" value="ECO:0007669"/>
    <property type="project" value="TreeGrafter"/>
</dbReference>
<feature type="signal peptide" evidence="1">
    <location>
        <begin position="1"/>
        <end position="20"/>
    </location>
</feature>
<dbReference type="EMBL" id="BFAA01034176">
    <property type="protein sequence ID" value="GCB83052.1"/>
    <property type="molecule type" value="Genomic_DNA"/>
</dbReference>
<name>A0A401QCI4_SCYTO</name>
<keyword evidence="1" id="KW-0732">Signal</keyword>
<keyword evidence="4" id="KW-1185">Reference proteome</keyword>
<dbReference type="PANTHER" id="PTHR12990">
    <property type="entry name" value="ARMET-LIKE PROTEIN"/>
    <property type="match status" value="1"/>
</dbReference>
<dbReference type="AlphaFoldDB" id="A0A401QCI4"/>
<sequence length="115" mass="12898">MLLASGVAAAFVFLVAPSGALKEGECEVCLSFLERFYNSLTEQEDRQSDCDLKYDKQVDLSTVDLKKLRVKELKKILEEWGESCKGCAEESDFIRKITDLVPKYAPLAAKSRSEL</sequence>
<dbReference type="GO" id="GO:0031175">
    <property type="term" value="P:neuron projection development"/>
    <property type="evidence" value="ECO:0007669"/>
    <property type="project" value="TreeGrafter"/>
</dbReference>
<dbReference type="InterPro" id="IPR019345">
    <property type="entry name" value="ARMET_C"/>
</dbReference>
<organism evidence="3 4">
    <name type="scientific">Scyliorhinus torazame</name>
    <name type="common">Cloudy catshark</name>
    <name type="synonym">Catulus torazame</name>
    <dbReference type="NCBI Taxonomy" id="75743"/>
    <lineage>
        <taxon>Eukaryota</taxon>
        <taxon>Metazoa</taxon>
        <taxon>Chordata</taxon>
        <taxon>Craniata</taxon>
        <taxon>Vertebrata</taxon>
        <taxon>Chondrichthyes</taxon>
        <taxon>Elasmobranchii</taxon>
        <taxon>Galeomorphii</taxon>
        <taxon>Galeoidea</taxon>
        <taxon>Carcharhiniformes</taxon>
        <taxon>Scyliorhinidae</taxon>
        <taxon>Scyliorhinus</taxon>
    </lineage>
</organism>
<dbReference type="OMA" id="TIEKEXK"/>
<feature type="chain" id="PRO_5019117610" description="ARMET C-terminal domain-containing protein" evidence="1">
    <location>
        <begin position="21"/>
        <end position="115"/>
    </location>
</feature>
<dbReference type="InterPro" id="IPR036361">
    <property type="entry name" value="SAP_dom_sf"/>
</dbReference>
<dbReference type="GO" id="GO:0005615">
    <property type="term" value="C:extracellular space"/>
    <property type="evidence" value="ECO:0007669"/>
    <property type="project" value="TreeGrafter"/>
</dbReference>
<evidence type="ECO:0000313" key="4">
    <source>
        <dbReference type="Proteomes" id="UP000288216"/>
    </source>
</evidence>
<reference evidence="3 4" key="1">
    <citation type="journal article" date="2018" name="Nat. Ecol. Evol.">
        <title>Shark genomes provide insights into elasmobranch evolution and the origin of vertebrates.</title>
        <authorList>
            <person name="Hara Y"/>
            <person name="Yamaguchi K"/>
            <person name="Onimaru K"/>
            <person name="Kadota M"/>
            <person name="Koyanagi M"/>
            <person name="Keeley SD"/>
            <person name="Tatsumi K"/>
            <person name="Tanaka K"/>
            <person name="Motone F"/>
            <person name="Kageyama Y"/>
            <person name="Nozu R"/>
            <person name="Adachi N"/>
            <person name="Nishimura O"/>
            <person name="Nakagawa R"/>
            <person name="Tanegashima C"/>
            <person name="Kiyatake I"/>
            <person name="Matsumoto R"/>
            <person name="Murakumo K"/>
            <person name="Nishida K"/>
            <person name="Terakita A"/>
            <person name="Kuratani S"/>
            <person name="Sato K"/>
            <person name="Hyodo S Kuraku.S."/>
        </authorList>
    </citation>
    <scope>NUCLEOTIDE SEQUENCE [LARGE SCALE GENOMIC DNA]</scope>
</reference>
<dbReference type="Gene3D" id="1.10.720.30">
    <property type="entry name" value="SAP domain"/>
    <property type="match status" value="1"/>
</dbReference>
<protein>
    <recommendedName>
        <fullName evidence="2">ARMET C-terminal domain-containing protein</fullName>
    </recommendedName>
</protein>
<proteinExistence type="predicted"/>
<feature type="domain" description="ARMET C-terminal" evidence="2">
    <location>
        <begin position="62"/>
        <end position="104"/>
    </location>
</feature>
<gene>
    <name evidence="3" type="ORF">scyTo_0023809</name>
</gene>